<sequence length="182" mass="19727">MRGSRARTNFVYSDMPHGSSMTSIISPDEAQQLPPLFVPPTQNDPTTQFFLTQDSGNVCEGFSVGKPWASGSISQPQQQQPVMTDNGFGSQQYFNGTDLPPLPSNTSDVSGYDMGQGVWPDSASYLGVSEQPTSGFDSLRSGLGFEAFDSGEYVHSPLFSRMPPVSDTFTDSFDLGPSSYFF</sequence>
<protein>
    <submittedName>
        <fullName evidence="1">Uncharacterized protein</fullName>
    </submittedName>
</protein>
<accession>A0A7J7KUJ1</accession>
<name>A0A7J7KUJ1_9MAGN</name>
<evidence type="ECO:0000313" key="2">
    <source>
        <dbReference type="Proteomes" id="UP000541444"/>
    </source>
</evidence>
<keyword evidence="2" id="KW-1185">Reference proteome</keyword>
<organism evidence="1 2">
    <name type="scientific">Kingdonia uniflora</name>
    <dbReference type="NCBI Taxonomy" id="39325"/>
    <lineage>
        <taxon>Eukaryota</taxon>
        <taxon>Viridiplantae</taxon>
        <taxon>Streptophyta</taxon>
        <taxon>Embryophyta</taxon>
        <taxon>Tracheophyta</taxon>
        <taxon>Spermatophyta</taxon>
        <taxon>Magnoliopsida</taxon>
        <taxon>Ranunculales</taxon>
        <taxon>Circaeasteraceae</taxon>
        <taxon>Kingdonia</taxon>
    </lineage>
</organism>
<dbReference type="Proteomes" id="UP000541444">
    <property type="component" value="Unassembled WGS sequence"/>
</dbReference>
<reference evidence="1 2" key="1">
    <citation type="journal article" date="2020" name="IScience">
        <title>Genome Sequencing of the Endangered Kingdonia uniflora (Circaeasteraceae, Ranunculales) Reveals Potential Mechanisms of Evolutionary Specialization.</title>
        <authorList>
            <person name="Sun Y."/>
            <person name="Deng T."/>
            <person name="Zhang A."/>
            <person name="Moore M.J."/>
            <person name="Landis J.B."/>
            <person name="Lin N."/>
            <person name="Zhang H."/>
            <person name="Zhang X."/>
            <person name="Huang J."/>
            <person name="Zhang X."/>
            <person name="Sun H."/>
            <person name="Wang H."/>
        </authorList>
    </citation>
    <scope>NUCLEOTIDE SEQUENCE [LARGE SCALE GENOMIC DNA]</scope>
    <source>
        <strain evidence="1">TB1705</strain>
        <tissue evidence="1">Leaf</tissue>
    </source>
</reference>
<gene>
    <name evidence="1" type="ORF">GIB67_038312</name>
</gene>
<dbReference type="OrthoDB" id="780830at2759"/>
<proteinExistence type="predicted"/>
<dbReference type="AlphaFoldDB" id="A0A7J7KUJ1"/>
<dbReference type="EMBL" id="JACGCM010002893">
    <property type="protein sequence ID" value="KAF6134021.1"/>
    <property type="molecule type" value="Genomic_DNA"/>
</dbReference>
<comment type="caution">
    <text evidence="1">The sequence shown here is derived from an EMBL/GenBank/DDBJ whole genome shotgun (WGS) entry which is preliminary data.</text>
</comment>
<evidence type="ECO:0000313" key="1">
    <source>
        <dbReference type="EMBL" id="KAF6134021.1"/>
    </source>
</evidence>